<dbReference type="Gene3D" id="3.40.50.12370">
    <property type="match status" value="1"/>
</dbReference>
<evidence type="ECO:0000313" key="2">
    <source>
        <dbReference type="EMBL" id="SCY73222.1"/>
    </source>
</evidence>
<feature type="domain" description="UspA" evidence="1">
    <location>
        <begin position="246"/>
        <end position="296"/>
    </location>
</feature>
<evidence type="ECO:0000313" key="3">
    <source>
        <dbReference type="Proteomes" id="UP000199569"/>
    </source>
</evidence>
<reference evidence="2 3" key="1">
    <citation type="submission" date="2016-10" db="EMBL/GenBank/DDBJ databases">
        <authorList>
            <person name="de Groot N.N."/>
        </authorList>
    </citation>
    <scope>NUCLEOTIDE SEQUENCE [LARGE SCALE GENOMIC DNA]</scope>
    <source>
        <strain evidence="2 3">CGMCC 1.7666</strain>
    </source>
</reference>
<name>A0A1G5IAV6_9HYPH</name>
<protein>
    <submittedName>
        <fullName evidence="2">Nucleotide-binding universal stress protein, UspA family</fullName>
    </submittedName>
</protein>
<dbReference type="SUPFAM" id="SSF52402">
    <property type="entry name" value="Adenine nucleotide alpha hydrolases-like"/>
    <property type="match status" value="1"/>
</dbReference>
<dbReference type="EMBL" id="FMVJ01000005">
    <property type="protein sequence ID" value="SCY73222.1"/>
    <property type="molecule type" value="Genomic_DNA"/>
</dbReference>
<accession>A0A1G5IAV6</accession>
<dbReference type="STRING" id="549386.SAMN02927923_02184"/>
<dbReference type="Pfam" id="PF00582">
    <property type="entry name" value="Usp"/>
    <property type="match status" value="1"/>
</dbReference>
<proteinExistence type="predicted"/>
<organism evidence="2 3">
    <name type="scientific">Microvirga guangxiensis</name>
    <dbReference type="NCBI Taxonomy" id="549386"/>
    <lineage>
        <taxon>Bacteria</taxon>
        <taxon>Pseudomonadati</taxon>
        <taxon>Pseudomonadota</taxon>
        <taxon>Alphaproteobacteria</taxon>
        <taxon>Hyphomicrobiales</taxon>
        <taxon>Methylobacteriaceae</taxon>
        <taxon>Microvirga</taxon>
    </lineage>
</organism>
<sequence>MQPSSKALAEAGLARDNNLMKSILVPIEDHGLIESQLEVALLLGRTFDSYIEGLAITPDYPVVLPVDIAIGVPSPLTPENRTEMARVCRERFEGFMGTKQISRSSSGLSGLSFGWRQDGLMEDAFLGAYGRVFDAIVVGRPDGSDGQTRLSTVEAALFETGHPVLISPPSVPRTFGEVAVIAWNRSTETARAVLGAMPLLKKARRVVVLELEDWGVPGPSGSELARSLRMHDIAAEAMTAPDPSDRPGETILTEAAALGCDLLIKGAYTQSRLRQMFFGGATSHILNSTTIPVLMAH</sequence>
<dbReference type="InterPro" id="IPR006016">
    <property type="entry name" value="UspA"/>
</dbReference>
<keyword evidence="3" id="KW-1185">Reference proteome</keyword>
<dbReference type="CDD" id="cd00293">
    <property type="entry name" value="USP-like"/>
    <property type="match status" value="1"/>
</dbReference>
<evidence type="ECO:0000259" key="1">
    <source>
        <dbReference type="Pfam" id="PF00582"/>
    </source>
</evidence>
<dbReference type="AlphaFoldDB" id="A0A1G5IAV6"/>
<gene>
    <name evidence="2" type="ORF">SAMN02927923_02184</name>
</gene>
<dbReference type="Proteomes" id="UP000199569">
    <property type="component" value="Unassembled WGS sequence"/>
</dbReference>